<keyword evidence="4" id="KW-1185">Reference proteome</keyword>
<dbReference type="Gene3D" id="2.40.50.230">
    <property type="entry name" value="Gp5 N-terminal domain"/>
    <property type="match status" value="1"/>
</dbReference>
<dbReference type="AlphaFoldDB" id="K2FH98"/>
<dbReference type="InterPro" id="IPR037026">
    <property type="entry name" value="Vgr_OB-fold_dom_sf"/>
</dbReference>
<dbReference type="STRING" id="1230341.AAV35_012650"/>
<dbReference type="Proteomes" id="UP000092654">
    <property type="component" value="Chromosome"/>
</dbReference>
<protein>
    <recommendedName>
        <fullName evidence="1">Phage protein Gp138 N-terminal domain-containing protein</fullName>
    </recommendedName>
</protein>
<reference evidence="3 4" key="1">
    <citation type="journal article" date="2012" name="J. Bacteriol.">
        <title>Draft Genome Sequence of Salimicrobium sp. Strain MJ3, Isolated from Myulchi-Jeot, Korean Fermented Seafood.</title>
        <authorList>
            <person name="Lee S.H."/>
            <person name="Jung J.Y."/>
            <person name="Jeon C.O."/>
        </authorList>
    </citation>
    <scope>NUCLEOTIDE SEQUENCE [LARGE SCALE GENOMIC DNA]</scope>
    <source>
        <strain evidence="3 4">MJ3</strain>
    </source>
</reference>
<reference evidence="5" key="2">
    <citation type="submission" date="2015-06" db="EMBL/GenBank/DDBJ databases">
        <title>Salimicrobium jeotgali MJ3, isolated from Myulchi jeot, a traditional Korean fermented seafood.</title>
        <authorList>
            <person name="Kim K.H."/>
            <person name="Jeon C.O."/>
            <person name="Jin H.M."/>
        </authorList>
    </citation>
    <scope>NUCLEOTIDE SEQUENCE [LARGE SCALE GENOMIC DNA]</scope>
    <source>
        <strain evidence="5">MJ3</strain>
    </source>
</reference>
<dbReference type="Pfam" id="PF18352">
    <property type="entry name" value="Gp138_N"/>
    <property type="match status" value="1"/>
</dbReference>
<evidence type="ECO:0000313" key="5">
    <source>
        <dbReference type="Proteomes" id="UP000092654"/>
    </source>
</evidence>
<sequence>MRFYRNLKRDTLLSVNTSMPARVISYDKTEREAKVQPLYKKKEVDRDPVVLPVLEGVPVLFQRYEVDGIEKEYIPVVKAGDVVLLSFSQRELDNVLSGQAVYPSPNRLFPLNGAVIMGVIA</sequence>
<proteinExistence type="predicted"/>
<dbReference type="eggNOG" id="ENOG50333DQ">
    <property type="taxonomic scope" value="Bacteria"/>
</dbReference>
<gene>
    <name evidence="2" type="ORF">AAV35_012650</name>
    <name evidence="3" type="ORF">MJ3_13684</name>
</gene>
<dbReference type="KEGG" id="sje:AAV35_012650"/>
<dbReference type="EMBL" id="AMPQ01000045">
    <property type="protein sequence ID" value="EKE30496.1"/>
    <property type="molecule type" value="Genomic_DNA"/>
</dbReference>
<evidence type="ECO:0000313" key="2">
    <source>
        <dbReference type="EMBL" id="AKG05518.1"/>
    </source>
</evidence>
<feature type="domain" description="Phage protein Gp138 N-terminal" evidence="1">
    <location>
        <begin position="19"/>
        <end position="116"/>
    </location>
</feature>
<evidence type="ECO:0000313" key="4">
    <source>
        <dbReference type="Proteomes" id="UP000011746"/>
    </source>
</evidence>
<name>K2FH98_9BACI</name>
<accession>K2FH98</accession>
<organism evidence="3 4">
    <name type="scientific">Salimicrobium jeotgali</name>
    <dbReference type="NCBI Taxonomy" id="1230341"/>
    <lineage>
        <taxon>Bacteria</taxon>
        <taxon>Bacillati</taxon>
        <taxon>Bacillota</taxon>
        <taxon>Bacilli</taxon>
        <taxon>Bacillales</taxon>
        <taxon>Bacillaceae</taxon>
        <taxon>Salimicrobium</taxon>
    </lineage>
</organism>
<dbReference type="EMBL" id="CP011361">
    <property type="protein sequence ID" value="AKG05518.1"/>
    <property type="molecule type" value="Genomic_DNA"/>
</dbReference>
<reference evidence="2" key="3">
    <citation type="submission" date="2016-11" db="EMBL/GenBank/DDBJ databases">
        <title>Salimicrobium jeotgali MJ3, isolated from Myulchi jeot, a traditional Korean fermented seafood.</title>
        <authorList>
            <person name="Kim K.H."/>
            <person name="Jeon C.O."/>
            <person name="Jin H.M."/>
        </authorList>
    </citation>
    <scope>NUCLEOTIDE SEQUENCE</scope>
    <source>
        <strain evidence="2">MJ3</strain>
    </source>
</reference>
<dbReference type="Proteomes" id="UP000011746">
    <property type="component" value="Unassembled WGS sequence"/>
</dbReference>
<evidence type="ECO:0000313" key="3">
    <source>
        <dbReference type="EMBL" id="EKE30496.1"/>
    </source>
</evidence>
<dbReference type="InterPro" id="IPR041599">
    <property type="entry name" value="Gp138_N"/>
</dbReference>
<evidence type="ECO:0000259" key="1">
    <source>
        <dbReference type="Pfam" id="PF18352"/>
    </source>
</evidence>